<reference evidence="3" key="2">
    <citation type="journal article" date="2008" name="Nucleic Acids Res.">
        <title>The rice annotation project database (RAP-DB): 2008 update.</title>
        <authorList>
            <consortium name="The rice annotation project (RAP)"/>
        </authorList>
    </citation>
    <scope>GENOME REANNOTATION</scope>
    <source>
        <strain evidence="3">cv. Nipponbare</strain>
    </source>
</reference>
<dbReference type="AlphaFoldDB" id="Q5Z744"/>
<protein>
    <submittedName>
        <fullName evidence="2">Uncharacterized protein</fullName>
    </submittedName>
</protein>
<dbReference type="Proteomes" id="UP000000763">
    <property type="component" value="Chromosome 6"/>
</dbReference>
<gene>
    <name evidence="2" type="primary">OSJNBa0012F14.39</name>
</gene>
<dbReference type="EMBL" id="AP004784">
    <property type="protein sequence ID" value="BAD61895.1"/>
    <property type="molecule type" value="Genomic_DNA"/>
</dbReference>
<evidence type="ECO:0000313" key="3">
    <source>
        <dbReference type="Proteomes" id="UP000000763"/>
    </source>
</evidence>
<accession>Q5Z744</accession>
<evidence type="ECO:0000313" key="2">
    <source>
        <dbReference type="EMBL" id="BAD61895.1"/>
    </source>
</evidence>
<proteinExistence type="predicted"/>
<evidence type="ECO:0000256" key="1">
    <source>
        <dbReference type="SAM" id="MobiDB-lite"/>
    </source>
</evidence>
<name>Q5Z744_ORYSJ</name>
<organism evidence="2 3">
    <name type="scientific">Oryza sativa subsp. japonica</name>
    <name type="common">Rice</name>
    <dbReference type="NCBI Taxonomy" id="39947"/>
    <lineage>
        <taxon>Eukaryota</taxon>
        <taxon>Viridiplantae</taxon>
        <taxon>Streptophyta</taxon>
        <taxon>Embryophyta</taxon>
        <taxon>Tracheophyta</taxon>
        <taxon>Spermatophyta</taxon>
        <taxon>Magnoliopsida</taxon>
        <taxon>Liliopsida</taxon>
        <taxon>Poales</taxon>
        <taxon>Poaceae</taxon>
        <taxon>BOP clade</taxon>
        <taxon>Oryzoideae</taxon>
        <taxon>Oryzeae</taxon>
        <taxon>Oryzinae</taxon>
        <taxon>Oryza</taxon>
        <taxon>Oryza sativa</taxon>
    </lineage>
</organism>
<feature type="region of interest" description="Disordered" evidence="1">
    <location>
        <begin position="1"/>
        <end position="34"/>
    </location>
</feature>
<sequence length="62" mass="6724">MDPTMERLVGSGSSNGEVRGCGGTQAQLRAGGDRKARGAWVMWKEELDARVQECIVVVVVYL</sequence>
<reference evidence="3" key="1">
    <citation type="journal article" date="2005" name="Nature">
        <title>The map-based sequence of the rice genome.</title>
        <authorList>
            <consortium name="International rice genome sequencing project (IRGSP)"/>
            <person name="Matsumoto T."/>
            <person name="Wu J."/>
            <person name="Kanamori H."/>
            <person name="Katayose Y."/>
            <person name="Fujisawa M."/>
            <person name="Namiki N."/>
            <person name="Mizuno H."/>
            <person name="Yamamoto K."/>
            <person name="Antonio B.A."/>
            <person name="Baba T."/>
            <person name="Sakata K."/>
            <person name="Nagamura Y."/>
            <person name="Aoki H."/>
            <person name="Arikawa K."/>
            <person name="Arita K."/>
            <person name="Bito T."/>
            <person name="Chiden Y."/>
            <person name="Fujitsuka N."/>
            <person name="Fukunaka R."/>
            <person name="Hamada M."/>
            <person name="Harada C."/>
            <person name="Hayashi A."/>
            <person name="Hijishita S."/>
            <person name="Honda M."/>
            <person name="Hosokawa S."/>
            <person name="Ichikawa Y."/>
            <person name="Idonuma A."/>
            <person name="Iijima M."/>
            <person name="Ikeda M."/>
            <person name="Ikeno M."/>
            <person name="Ito K."/>
            <person name="Ito S."/>
            <person name="Ito T."/>
            <person name="Ito Y."/>
            <person name="Ito Y."/>
            <person name="Iwabuchi A."/>
            <person name="Kamiya K."/>
            <person name="Karasawa W."/>
            <person name="Kurita K."/>
            <person name="Katagiri S."/>
            <person name="Kikuta A."/>
            <person name="Kobayashi H."/>
            <person name="Kobayashi N."/>
            <person name="Machita K."/>
            <person name="Maehara T."/>
            <person name="Masukawa M."/>
            <person name="Mizubayashi T."/>
            <person name="Mukai Y."/>
            <person name="Nagasaki H."/>
            <person name="Nagata Y."/>
            <person name="Naito S."/>
            <person name="Nakashima M."/>
            <person name="Nakama Y."/>
            <person name="Nakamichi Y."/>
            <person name="Nakamura M."/>
            <person name="Meguro A."/>
            <person name="Negishi M."/>
            <person name="Ohta I."/>
            <person name="Ohta T."/>
            <person name="Okamoto M."/>
            <person name="Ono N."/>
            <person name="Saji S."/>
            <person name="Sakaguchi M."/>
            <person name="Sakai K."/>
            <person name="Shibata M."/>
            <person name="Shimokawa T."/>
            <person name="Song J."/>
            <person name="Takazaki Y."/>
            <person name="Terasawa K."/>
            <person name="Tsugane M."/>
            <person name="Tsuji K."/>
            <person name="Ueda S."/>
            <person name="Waki K."/>
            <person name="Yamagata H."/>
            <person name="Yamamoto M."/>
            <person name="Yamamoto S."/>
            <person name="Yamane H."/>
            <person name="Yoshiki S."/>
            <person name="Yoshihara R."/>
            <person name="Yukawa K."/>
            <person name="Zhong H."/>
            <person name="Yano M."/>
            <person name="Yuan Q."/>
            <person name="Ouyang S."/>
            <person name="Liu J."/>
            <person name="Jones K.M."/>
            <person name="Gansberger K."/>
            <person name="Moffat K."/>
            <person name="Hill J."/>
            <person name="Bera J."/>
            <person name="Fadrosh D."/>
            <person name="Jin S."/>
            <person name="Johri S."/>
            <person name="Kim M."/>
            <person name="Overton L."/>
            <person name="Reardon M."/>
            <person name="Tsitrin T."/>
            <person name="Vuong H."/>
            <person name="Weaver B."/>
            <person name="Ciecko A."/>
            <person name="Tallon L."/>
            <person name="Jackson J."/>
            <person name="Pai G."/>
            <person name="Aken S.V."/>
            <person name="Utterback T."/>
            <person name="Reidmuller S."/>
            <person name="Feldblyum T."/>
            <person name="Hsiao J."/>
            <person name="Zismann V."/>
            <person name="Iobst S."/>
            <person name="de Vazeille A.R."/>
            <person name="Buell C.R."/>
            <person name="Ying K."/>
            <person name="Li Y."/>
            <person name="Lu T."/>
            <person name="Huang Y."/>
            <person name="Zhao Q."/>
            <person name="Feng Q."/>
            <person name="Zhang L."/>
            <person name="Zhu J."/>
            <person name="Weng Q."/>
            <person name="Mu J."/>
            <person name="Lu Y."/>
            <person name="Fan D."/>
            <person name="Liu Y."/>
            <person name="Guan J."/>
            <person name="Zhang Y."/>
            <person name="Yu S."/>
            <person name="Liu X."/>
            <person name="Zhang Y."/>
            <person name="Hong G."/>
            <person name="Han B."/>
            <person name="Choisne N."/>
            <person name="Demange N."/>
            <person name="Orjeda G."/>
            <person name="Samain S."/>
            <person name="Cattolico L."/>
            <person name="Pelletier E."/>
            <person name="Couloux A."/>
            <person name="Segurens B."/>
            <person name="Wincker P."/>
            <person name="D'Hont A."/>
            <person name="Scarpelli C."/>
            <person name="Weissenbach J."/>
            <person name="Salanoubat M."/>
            <person name="Quetier F."/>
            <person name="Yu Y."/>
            <person name="Kim H.R."/>
            <person name="Rambo T."/>
            <person name="Currie J."/>
            <person name="Collura K."/>
            <person name="Luo M."/>
            <person name="Yang T."/>
            <person name="Ammiraju J.S.S."/>
            <person name="Engler F."/>
            <person name="Soderlund C."/>
            <person name="Wing R.A."/>
            <person name="Palmer L.E."/>
            <person name="de la Bastide M."/>
            <person name="Spiegel L."/>
            <person name="Nascimento L."/>
            <person name="Zutavern T."/>
            <person name="O'Shaughnessy A."/>
            <person name="Dike S."/>
            <person name="Dedhia N."/>
            <person name="Preston R."/>
            <person name="Balija V."/>
            <person name="McCombie W.R."/>
            <person name="Chow T."/>
            <person name="Chen H."/>
            <person name="Chung M."/>
            <person name="Chen C."/>
            <person name="Shaw J."/>
            <person name="Wu H."/>
            <person name="Hsiao K."/>
            <person name="Chao Y."/>
            <person name="Chu M."/>
            <person name="Cheng C."/>
            <person name="Hour A."/>
            <person name="Lee P."/>
            <person name="Lin S."/>
            <person name="Lin Y."/>
            <person name="Liou J."/>
            <person name="Liu S."/>
            <person name="Hsing Y."/>
            <person name="Raghuvanshi S."/>
            <person name="Mohanty A."/>
            <person name="Bharti A.K."/>
            <person name="Gaur A."/>
            <person name="Gupta V."/>
            <person name="Kumar D."/>
            <person name="Ravi V."/>
            <person name="Vij S."/>
            <person name="Kapur A."/>
            <person name="Khurana P."/>
            <person name="Khurana P."/>
            <person name="Khurana J.P."/>
            <person name="Tyagi A.K."/>
            <person name="Gaikwad K."/>
            <person name="Singh A."/>
            <person name="Dalal V."/>
            <person name="Srivastava S."/>
            <person name="Dixit A."/>
            <person name="Pal A.K."/>
            <person name="Ghazi I.A."/>
            <person name="Yadav M."/>
            <person name="Pandit A."/>
            <person name="Bhargava A."/>
            <person name="Sureshbabu K."/>
            <person name="Batra K."/>
            <person name="Sharma T.R."/>
            <person name="Mohapatra T."/>
            <person name="Singh N.K."/>
            <person name="Messing J."/>
            <person name="Nelson A.B."/>
            <person name="Fuks G."/>
            <person name="Kavchok S."/>
            <person name="Keizer G."/>
            <person name="Linton E."/>
            <person name="Llaca V."/>
            <person name="Song R."/>
            <person name="Tanyolac B."/>
            <person name="Young S."/>
            <person name="Ho-Il K."/>
            <person name="Hahn J.H."/>
            <person name="Sangsakoo G."/>
            <person name="Vanavichit A."/>
            <person name="de Mattos Luiz.A.T."/>
            <person name="Zimmer P.D."/>
            <person name="Malone G."/>
            <person name="Dellagostin O."/>
            <person name="de Oliveira A.C."/>
            <person name="Bevan M."/>
            <person name="Bancroft I."/>
            <person name="Minx P."/>
            <person name="Cordum H."/>
            <person name="Wilson R."/>
            <person name="Cheng Z."/>
            <person name="Jin W."/>
            <person name="Jiang J."/>
            <person name="Leong S.A."/>
            <person name="Iwama H."/>
            <person name="Gojobori T."/>
            <person name="Itoh T."/>
            <person name="Niimura Y."/>
            <person name="Fujii Y."/>
            <person name="Habara T."/>
            <person name="Sakai H."/>
            <person name="Sato Y."/>
            <person name="Wilson G."/>
            <person name="Kumar K."/>
            <person name="McCouch S."/>
            <person name="Juretic N."/>
            <person name="Hoen D."/>
            <person name="Wright S."/>
            <person name="Bruskiewich R."/>
            <person name="Bureau T."/>
            <person name="Miyao A."/>
            <person name="Hirochika H."/>
            <person name="Nishikawa T."/>
            <person name="Kadowaki K."/>
            <person name="Sugiura M."/>
            <person name="Burr B."/>
            <person name="Sasaki T."/>
        </authorList>
    </citation>
    <scope>NUCLEOTIDE SEQUENCE [LARGE SCALE GENOMIC DNA]</scope>
    <source>
        <strain evidence="3">cv. Nipponbare</strain>
    </source>
</reference>